<comment type="subcellular location">
    <subcellularLocation>
        <location evidence="1">Golgi apparatus</location>
        <location evidence="1">Golgi stack membrane</location>
        <topology evidence="1">Single-pass type II membrane protein</topology>
    </subcellularLocation>
</comment>
<evidence type="ECO:0000256" key="20">
    <source>
        <dbReference type="SAM" id="Phobius"/>
    </source>
</evidence>
<dbReference type="Proteomes" id="UP000192220">
    <property type="component" value="Unplaced"/>
</dbReference>
<dbReference type="GO" id="GO:0003835">
    <property type="term" value="F:beta-galactoside alpha-2,6-sialyltransferase activity"/>
    <property type="evidence" value="ECO:0007669"/>
    <property type="project" value="UniProtKB-EC"/>
</dbReference>
<evidence type="ECO:0000313" key="21">
    <source>
        <dbReference type="Proteomes" id="UP000192220"/>
    </source>
</evidence>
<dbReference type="FunFam" id="3.90.1480.20:FF:000010">
    <property type="entry name" value="ST6 beta-galactoside alpha-2,6-sialyltransferase 2"/>
    <property type="match status" value="1"/>
</dbReference>
<evidence type="ECO:0000256" key="6">
    <source>
        <dbReference type="ARBA" id="ARBA00022692"/>
    </source>
</evidence>
<keyword evidence="5" id="KW-0808">Transferase</keyword>
<reference evidence="22" key="1">
    <citation type="submission" date="2025-08" db="UniProtKB">
        <authorList>
            <consortium name="RefSeq"/>
        </authorList>
    </citation>
    <scope>IDENTIFICATION</scope>
</reference>
<gene>
    <name evidence="22" type="primary">st6gal2a</name>
</gene>
<feature type="region of interest" description="Disordered" evidence="19">
    <location>
        <begin position="157"/>
        <end position="199"/>
    </location>
</feature>
<dbReference type="CTD" id="403116"/>
<evidence type="ECO:0000256" key="16">
    <source>
        <dbReference type="ARBA" id="ARBA00034249"/>
    </source>
</evidence>
<dbReference type="PANTHER" id="PTHR46059:SF3">
    <property type="entry name" value="BETA-GALACTOSIDE ALPHA-2,6-SIALYLTRANSFERASE 2"/>
    <property type="match status" value="1"/>
</dbReference>
<evidence type="ECO:0000256" key="8">
    <source>
        <dbReference type="ARBA" id="ARBA00022989"/>
    </source>
</evidence>
<feature type="compositionally biased region" description="Low complexity" evidence="19">
    <location>
        <begin position="84"/>
        <end position="100"/>
    </location>
</feature>
<dbReference type="PANTHER" id="PTHR46059">
    <property type="entry name" value="BETA-GALACTOSIDE ALPHA-2,6-SIALYLTRANSFERASE"/>
    <property type="match status" value="1"/>
</dbReference>
<dbReference type="EC" id="2.4.3.1" evidence="17"/>
<evidence type="ECO:0000256" key="18">
    <source>
        <dbReference type="ARBA" id="ARBA00060076"/>
    </source>
</evidence>
<keyword evidence="8 20" id="KW-1133">Transmembrane helix</keyword>
<evidence type="ECO:0000256" key="14">
    <source>
        <dbReference type="ARBA" id="ARBA00030509"/>
    </source>
</evidence>
<evidence type="ECO:0000256" key="17">
    <source>
        <dbReference type="ARBA" id="ARBA00034329"/>
    </source>
</evidence>
<dbReference type="FunCoup" id="A0A2I4BH82">
    <property type="interactions" value="300"/>
</dbReference>
<keyword evidence="7" id="KW-0735">Signal-anchor</keyword>
<protein>
    <recommendedName>
        <fullName evidence="3">Beta-galactoside alpha-2,6-sialyltransferase 2</fullName>
        <ecNumber evidence="17">2.4.3.1</ecNumber>
    </recommendedName>
    <alternativeName>
        <fullName evidence="14">CMP-N-acetylneuraminate-beta-galactosamide-alpha-2,6-sialyltransferase 2</fullName>
    </alternativeName>
    <alternativeName>
        <fullName evidence="13">ST6Gal II</fullName>
    </alternativeName>
    <alternativeName>
        <fullName evidence="15">Sialyltransferase 2</fullName>
    </alternativeName>
</protein>
<evidence type="ECO:0000256" key="10">
    <source>
        <dbReference type="ARBA" id="ARBA00023136"/>
    </source>
</evidence>
<keyword evidence="6 20" id="KW-0812">Transmembrane</keyword>
<feature type="compositionally biased region" description="Basic and acidic residues" evidence="19">
    <location>
        <begin position="160"/>
        <end position="170"/>
    </location>
</feature>
<accession>A0A2I4BH82</accession>
<dbReference type="RefSeq" id="XP_013867104.1">
    <property type="nucleotide sequence ID" value="XM_014011650.1"/>
</dbReference>
<dbReference type="GO" id="GO:0032580">
    <property type="term" value="C:Golgi cisterna membrane"/>
    <property type="evidence" value="ECO:0007669"/>
    <property type="project" value="UniProtKB-SubCell"/>
</dbReference>
<keyword evidence="9" id="KW-0333">Golgi apparatus</keyword>
<dbReference type="OrthoDB" id="10264956at2759"/>
<evidence type="ECO:0000256" key="2">
    <source>
        <dbReference type="ARBA" id="ARBA00006003"/>
    </source>
</evidence>
<name>A0A2I4BH82_AUSLI</name>
<evidence type="ECO:0000256" key="1">
    <source>
        <dbReference type="ARBA" id="ARBA00004447"/>
    </source>
</evidence>
<proteinExistence type="inferred from homology"/>
<evidence type="ECO:0000256" key="11">
    <source>
        <dbReference type="ARBA" id="ARBA00023157"/>
    </source>
</evidence>
<evidence type="ECO:0000313" key="22">
    <source>
        <dbReference type="RefSeq" id="XP_013867104.1"/>
    </source>
</evidence>
<dbReference type="InterPro" id="IPR001675">
    <property type="entry name" value="Glyco_trans_29"/>
</dbReference>
<keyword evidence="10 20" id="KW-0472">Membrane</keyword>
<evidence type="ECO:0000256" key="5">
    <source>
        <dbReference type="ARBA" id="ARBA00022679"/>
    </source>
</evidence>
<comment type="function">
    <text evidence="18">Transfers sialic acid from the donor of substrate CMP-sialic acid to galactose containing acceptor substrates.</text>
</comment>
<organism evidence="21 22">
    <name type="scientific">Austrofundulus limnaeus</name>
    <name type="common">Annual killifish</name>
    <dbReference type="NCBI Taxonomy" id="52670"/>
    <lineage>
        <taxon>Eukaryota</taxon>
        <taxon>Metazoa</taxon>
        <taxon>Chordata</taxon>
        <taxon>Craniata</taxon>
        <taxon>Vertebrata</taxon>
        <taxon>Euteleostomi</taxon>
        <taxon>Actinopterygii</taxon>
        <taxon>Neopterygii</taxon>
        <taxon>Teleostei</taxon>
        <taxon>Neoteleostei</taxon>
        <taxon>Acanthomorphata</taxon>
        <taxon>Ovalentaria</taxon>
        <taxon>Atherinomorphae</taxon>
        <taxon>Cyprinodontiformes</taxon>
        <taxon>Rivulidae</taxon>
        <taxon>Austrofundulus</taxon>
    </lineage>
</organism>
<dbReference type="GO" id="GO:0097503">
    <property type="term" value="P:sialylation"/>
    <property type="evidence" value="ECO:0007669"/>
    <property type="project" value="TreeGrafter"/>
</dbReference>
<sequence length="535" mass="60796">MKSSMRQWWKLALVAMLAWVLVFFVLLSYFLDTRANEPLTSSGSLLSQHPDTRRLTSIQASNLQHSVLGSRPTMYIRETPGFGSLSSSSTPETSVEVSQSPNEAPYATYGSQEVNHRDYLDPQSLAAWSSFGTENVENQGFHSDPAVQSRERTSLITEYPNHDDTTPYHDGDEEDDGNENEELGIRRRAPRAKRAGGDSANLDEYHFSKFDSVVHRLWRGRVSANMLSPRLQQAMKEYMSANKHSVSYKGHRKTSQSAKDMLCQMKAQAQLRTLDGSEEPFSSLGWVDFVPPLPLERLSRRQEKSSLKTCAVVTSAGAMLRSRLGKEIDSHDAVLRFNSAPTDGYERDVGNTTTIRIINSQILANPTYQFNTSSIYKNVTLVAWDPTPYSVNLHKWYTSPDYDLFGPYVDHRKVHPDQPFYILHPSYVWKLWDLIQSNTQENIQPNPPSSGFIGILLMMALCEQVHVYEYIPSMRQTDLCHYHERYYDAACTLGAYHPLLYEKSLIQRINTGPENDLRRKGRVTLPGFSTVDCDI</sequence>
<dbReference type="Pfam" id="PF00777">
    <property type="entry name" value="Glyco_transf_29"/>
    <property type="match status" value="1"/>
</dbReference>
<keyword evidence="11" id="KW-1015">Disulfide bond</keyword>
<evidence type="ECO:0000256" key="4">
    <source>
        <dbReference type="ARBA" id="ARBA00022676"/>
    </source>
</evidence>
<evidence type="ECO:0000256" key="7">
    <source>
        <dbReference type="ARBA" id="ARBA00022968"/>
    </source>
</evidence>
<evidence type="ECO:0000256" key="12">
    <source>
        <dbReference type="ARBA" id="ARBA00023180"/>
    </source>
</evidence>
<dbReference type="GeneID" id="106519824"/>
<keyword evidence="21" id="KW-1185">Reference proteome</keyword>
<keyword evidence="12" id="KW-0325">Glycoprotein</keyword>
<dbReference type="InParanoid" id="A0A2I4BH82"/>
<feature type="compositionally biased region" description="Acidic residues" evidence="19">
    <location>
        <begin position="171"/>
        <end position="182"/>
    </location>
</feature>
<evidence type="ECO:0000256" key="9">
    <source>
        <dbReference type="ARBA" id="ARBA00023034"/>
    </source>
</evidence>
<evidence type="ECO:0000256" key="3">
    <source>
        <dbReference type="ARBA" id="ARBA00020782"/>
    </source>
</evidence>
<dbReference type="Gene3D" id="3.90.1480.20">
    <property type="entry name" value="Glycosyl transferase family 29"/>
    <property type="match status" value="1"/>
</dbReference>
<keyword evidence="4" id="KW-0328">Glycosyltransferase</keyword>
<evidence type="ECO:0000256" key="15">
    <source>
        <dbReference type="ARBA" id="ARBA00032076"/>
    </source>
</evidence>
<feature type="region of interest" description="Disordered" evidence="19">
    <location>
        <begin position="79"/>
        <end position="108"/>
    </location>
</feature>
<evidence type="ECO:0000256" key="19">
    <source>
        <dbReference type="SAM" id="MobiDB-lite"/>
    </source>
</evidence>
<dbReference type="InterPro" id="IPR038578">
    <property type="entry name" value="GT29-like_sf"/>
</dbReference>
<comment type="similarity">
    <text evidence="2">Belongs to the glycosyltransferase 29 family.</text>
</comment>
<dbReference type="KEGG" id="alim:106519824"/>
<comment type="catalytic activity">
    <reaction evidence="16">
        <text>a beta-D-galactoside + CMP-N-acetyl-beta-neuraminate = an N-acetyl-alpha-neuraminyl-(2-&gt;6)-beta-D-galactosyl derivative + CMP + H(+)</text>
        <dbReference type="Rhea" id="RHEA:52104"/>
        <dbReference type="ChEBI" id="CHEBI:15378"/>
        <dbReference type="ChEBI" id="CHEBI:28034"/>
        <dbReference type="ChEBI" id="CHEBI:57812"/>
        <dbReference type="ChEBI" id="CHEBI:60377"/>
        <dbReference type="ChEBI" id="CHEBI:136398"/>
        <dbReference type="EC" id="2.4.3.1"/>
    </reaction>
</comment>
<dbReference type="AlphaFoldDB" id="A0A2I4BH82"/>
<feature type="transmembrane region" description="Helical" evidence="20">
    <location>
        <begin position="12"/>
        <end position="31"/>
    </location>
</feature>
<dbReference type="STRING" id="52670.A0A2I4BH82"/>
<evidence type="ECO:0000256" key="13">
    <source>
        <dbReference type="ARBA" id="ARBA00030410"/>
    </source>
</evidence>